<feature type="binding site" evidence="9">
    <location>
        <position position="42"/>
    </location>
    <ligand>
        <name>a divalent metal cation</name>
        <dbReference type="ChEBI" id="CHEBI:60240"/>
    </ligand>
</feature>
<comment type="caution">
    <text evidence="9">Lacks conserved residue(s) required for the propagation of feature annotation.</text>
</comment>
<dbReference type="PANTHER" id="PTHR43181:SF1">
    <property type="entry name" value="2-C-METHYL-D-ERYTHRITOL 2,4-CYCLODIPHOSPHATE SYNTHASE, CHLOROPLASTIC"/>
    <property type="match status" value="1"/>
</dbReference>
<protein>
    <recommendedName>
        <fullName evidence="5 9">2-C-methyl-D-erythritol 2,4-cyclodiphosphate synthase</fullName>
        <shortName evidence="9">MECDP-synthase</shortName>
        <shortName evidence="9">MECPP-synthase</shortName>
        <shortName evidence="9">MECPS</shortName>
        <ecNumber evidence="5 9">4.6.1.12</ecNumber>
    </recommendedName>
</protein>
<evidence type="ECO:0000256" key="3">
    <source>
        <dbReference type="ARBA" id="ARBA00008480"/>
    </source>
</evidence>
<feature type="binding site" evidence="9">
    <location>
        <begin position="56"/>
        <end position="58"/>
    </location>
    <ligand>
        <name>4-CDP-2-C-methyl-D-erythritol 2-phosphate</name>
        <dbReference type="ChEBI" id="CHEBI:57919"/>
    </ligand>
</feature>
<evidence type="ECO:0000256" key="4">
    <source>
        <dbReference type="ARBA" id="ARBA00011233"/>
    </source>
</evidence>
<feature type="binding site" evidence="9">
    <location>
        <position position="139"/>
    </location>
    <ligand>
        <name>4-CDP-2-C-methyl-D-erythritol 2-phosphate</name>
        <dbReference type="ChEBI" id="CHEBI:57919"/>
    </ligand>
</feature>
<dbReference type="PANTHER" id="PTHR43181">
    <property type="entry name" value="2-C-METHYL-D-ERYTHRITOL 2,4-CYCLODIPHOSPHATE SYNTHASE, CHLOROPLASTIC"/>
    <property type="match status" value="1"/>
</dbReference>
<dbReference type="GO" id="GO:0019288">
    <property type="term" value="P:isopentenyl diphosphate biosynthetic process, methylerythritol 4-phosphate pathway"/>
    <property type="evidence" value="ECO:0007669"/>
    <property type="project" value="UniProtKB-UniRule"/>
</dbReference>
<dbReference type="OrthoDB" id="9804336at2"/>
<keyword evidence="7 9" id="KW-0414">Isoprene biosynthesis</keyword>
<feature type="binding site" evidence="9">
    <location>
        <begin position="8"/>
        <end position="10"/>
    </location>
    <ligand>
        <name>4-CDP-2-C-methyl-D-erythritol 2-phosphate</name>
        <dbReference type="ChEBI" id="CHEBI:57919"/>
    </ligand>
</feature>
<dbReference type="HAMAP" id="MF_00107">
    <property type="entry name" value="IspF"/>
    <property type="match status" value="1"/>
</dbReference>
<dbReference type="FunFam" id="3.30.1330.50:FF:000001">
    <property type="entry name" value="2-C-methyl-D-erythritol 2,4-cyclodiphosphate synthase"/>
    <property type="match status" value="1"/>
</dbReference>
<feature type="binding site" evidence="9">
    <location>
        <position position="8"/>
    </location>
    <ligand>
        <name>a divalent metal cation</name>
        <dbReference type="ChEBI" id="CHEBI:60240"/>
    </ligand>
</feature>
<reference evidence="13" key="1">
    <citation type="submission" date="2016-10" db="EMBL/GenBank/DDBJ databases">
        <authorList>
            <person name="Varghese N."/>
            <person name="Submissions S."/>
        </authorList>
    </citation>
    <scope>NUCLEOTIDE SEQUENCE [LARGE SCALE GENOMIC DNA]</scope>
    <source>
        <strain evidence="13">CGMCC 1.10824</strain>
    </source>
</reference>
<accession>A0A1G6ACQ7</accession>
<dbReference type="SUPFAM" id="SSF69765">
    <property type="entry name" value="IpsF-like"/>
    <property type="match status" value="1"/>
</dbReference>
<comment type="subunit">
    <text evidence="4 9">Homotrimer.</text>
</comment>
<proteinExistence type="inferred from homology"/>
<evidence type="ECO:0000256" key="2">
    <source>
        <dbReference type="ARBA" id="ARBA00004709"/>
    </source>
</evidence>
<dbReference type="GO" id="GO:0046872">
    <property type="term" value="F:metal ion binding"/>
    <property type="evidence" value="ECO:0007669"/>
    <property type="project" value="UniProtKB-KW"/>
</dbReference>
<dbReference type="InterPro" id="IPR036571">
    <property type="entry name" value="MECDP_synthase_sf"/>
</dbReference>
<evidence type="ECO:0000313" key="13">
    <source>
        <dbReference type="Proteomes" id="UP000199626"/>
    </source>
</evidence>
<evidence type="ECO:0000256" key="5">
    <source>
        <dbReference type="ARBA" id="ARBA00012579"/>
    </source>
</evidence>
<dbReference type="PROSITE" id="PS01350">
    <property type="entry name" value="ISPF"/>
    <property type="match status" value="1"/>
</dbReference>
<feature type="domain" description="2-C-methyl-D-erythritol 2,4-cyclodiphosphate synthase" evidence="11">
    <location>
        <begin position="1"/>
        <end position="154"/>
    </location>
</feature>
<dbReference type="AlphaFoldDB" id="A0A1G6ACQ7"/>
<evidence type="ECO:0000256" key="8">
    <source>
        <dbReference type="ARBA" id="ARBA00023239"/>
    </source>
</evidence>
<dbReference type="Proteomes" id="UP000199626">
    <property type="component" value="Unassembled WGS sequence"/>
</dbReference>
<evidence type="ECO:0000256" key="6">
    <source>
        <dbReference type="ARBA" id="ARBA00022723"/>
    </source>
</evidence>
<feature type="site" description="Transition state stabilizer" evidence="9">
    <location>
        <position position="133"/>
    </location>
</feature>
<comment type="catalytic activity">
    <reaction evidence="1 9 10">
        <text>4-CDP-2-C-methyl-D-erythritol 2-phosphate = 2-C-methyl-D-erythritol 2,4-cyclic diphosphate + CMP</text>
        <dbReference type="Rhea" id="RHEA:23864"/>
        <dbReference type="ChEBI" id="CHEBI:57919"/>
        <dbReference type="ChEBI" id="CHEBI:58483"/>
        <dbReference type="ChEBI" id="CHEBI:60377"/>
        <dbReference type="EC" id="4.6.1.12"/>
    </reaction>
</comment>
<comment type="pathway">
    <text evidence="2 9">Isoprenoid biosynthesis; isopentenyl diphosphate biosynthesis via DXP pathway; isopentenyl diphosphate from 1-deoxy-D-xylulose 5-phosphate: step 4/6.</text>
</comment>
<dbReference type="Gene3D" id="3.30.1330.50">
    <property type="entry name" value="2-C-methyl-D-erythritol 2,4-cyclodiphosphate synthase"/>
    <property type="match status" value="1"/>
</dbReference>
<sequence>MRIGHGYDVHRFGGTGPMMLGGISVPYEFGLEAHSDGDVVLHALTDAVLGAMALGDIGQHFPDTDDQYAGADSGVLLQRAYELVKQQHYRLGNADVTIAAQAPKLASYIPAMRARIAELLQVPIEAINVKATTTEKLGFVGRREGIACYAVALLKPEQTRD</sequence>
<comment type="similarity">
    <text evidence="3 9 10">Belongs to the IspF family.</text>
</comment>
<feature type="binding site" evidence="9">
    <location>
        <begin position="61"/>
        <end position="65"/>
    </location>
    <ligand>
        <name>4-CDP-2-C-methyl-D-erythritol 2-phosphate</name>
        <dbReference type="ChEBI" id="CHEBI:57919"/>
    </ligand>
</feature>
<evidence type="ECO:0000256" key="1">
    <source>
        <dbReference type="ARBA" id="ARBA00000200"/>
    </source>
</evidence>
<feature type="binding site" evidence="9">
    <location>
        <begin position="132"/>
        <end position="135"/>
    </location>
    <ligand>
        <name>4-CDP-2-C-methyl-D-erythritol 2-phosphate</name>
        <dbReference type="ChEBI" id="CHEBI:57919"/>
    </ligand>
</feature>
<comment type="function">
    <text evidence="9">Involved in the biosynthesis of isopentenyl diphosphate (IPP) and dimethylallyl diphosphate (DMAPP), two major building blocks of isoprenoid compounds. Catalyzes the conversion of 4-diphosphocytidyl-2-C-methyl-D-erythritol 2-phosphate (CDP-ME2P) to 2-C-methyl-D-erythritol 2,4-cyclodiphosphate (ME-CPP) with a corresponding release of cytidine 5-monophosphate (CMP).</text>
</comment>
<feature type="binding site" evidence="9">
    <location>
        <position position="142"/>
    </location>
    <ligand>
        <name>4-CDP-2-C-methyl-D-erythritol 2-phosphate</name>
        <dbReference type="ChEBI" id="CHEBI:57919"/>
    </ligand>
</feature>
<evidence type="ECO:0000313" key="12">
    <source>
        <dbReference type="EMBL" id="SDB05833.1"/>
    </source>
</evidence>
<feature type="binding site" evidence="9">
    <location>
        <position position="10"/>
    </location>
    <ligand>
        <name>a divalent metal cation</name>
        <dbReference type="ChEBI" id="CHEBI:60240"/>
    </ligand>
</feature>
<evidence type="ECO:0000256" key="7">
    <source>
        <dbReference type="ARBA" id="ARBA00023229"/>
    </source>
</evidence>
<dbReference type="GO" id="GO:0008685">
    <property type="term" value="F:2-C-methyl-D-erythritol 2,4-cyclodiphosphate synthase activity"/>
    <property type="evidence" value="ECO:0007669"/>
    <property type="project" value="UniProtKB-UniRule"/>
</dbReference>
<evidence type="ECO:0000256" key="10">
    <source>
        <dbReference type="RuleBase" id="RU004395"/>
    </source>
</evidence>
<dbReference type="RefSeq" id="WP_092590939.1">
    <property type="nucleotide sequence ID" value="NZ_FMXN01000001.1"/>
</dbReference>
<name>A0A1G6ACQ7_9GAMM</name>
<dbReference type="Pfam" id="PF02542">
    <property type="entry name" value="YgbB"/>
    <property type="match status" value="1"/>
</dbReference>
<dbReference type="CDD" id="cd00554">
    <property type="entry name" value="MECDP_synthase"/>
    <property type="match status" value="1"/>
</dbReference>
<dbReference type="UniPathway" id="UPA00056">
    <property type="reaction ID" value="UER00095"/>
</dbReference>
<dbReference type="InterPro" id="IPR003526">
    <property type="entry name" value="MECDP_synthase"/>
</dbReference>
<gene>
    <name evidence="9" type="primary">ispF</name>
    <name evidence="12" type="ORF">SAMN02927930_00261</name>
</gene>
<dbReference type="NCBIfam" id="TIGR00151">
    <property type="entry name" value="ispF"/>
    <property type="match status" value="1"/>
</dbReference>
<keyword evidence="6 9" id="KW-0479">Metal-binding</keyword>
<dbReference type="GO" id="GO:0016114">
    <property type="term" value="P:terpenoid biosynthetic process"/>
    <property type="evidence" value="ECO:0007669"/>
    <property type="project" value="InterPro"/>
</dbReference>
<feature type="site" description="Transition state stabilizer" evidence="9">
    <location>
        <position position="34"/>
    </location>
</feature>
<feature type="binding site" evidence="9">
    <location>
        <begin position="34"/>
        <end position="35"/>
    </location>
    <ligand>
        <name>4-CDP-2-C-methyl-D-erythritol 2-phosphate</name>
        <dbReference type="ChEBI" id="CHEBI:57919"/>
    </ligand>
</feature>
<evidence type="ECO:0000259" key="11">
    <source>
        <dbReference type="Pfam" id="PF02542"/>
    </source>
</evidence>
<dbReference type="EC" id="4.6.1.12" evidence="5 9"/>
<keyword evidence="8 9" id="KW-0456">Lyase</keyword>
<keyword evidence="13" id="KW-1185">Reference proteome</keyword>
<dbReference type="STRING" id="1159017.SAMN02927930_00261"/>
<dbReference type="EMBL" id="FMXN01000001">
    <property type="protein sequence ID" value="SDB05833.1"/>
    <property type="molecule type" value="Genomic_DNA"/>
</dbReference>
<comment type="cofactor">
    <cofactor evidence="9">
        <name>a divalent metal cation</name>
        <dbReference type="ChEBI" id="CHEBI:60240"/>
    </cofactor>
    <text evidence="9">Binds 1 divalent metal cation per subunit.</text>
</comment>
<dbReference type="InterPro" id="IPR020555">
    <property type="entry name" value="MECDP_synthase_CS"/>
</dbReference>
<organism evidence="12 13">
    <name type="scientific">Pseudidiomarina indica</name>
    <dbReference type="NCBI Taxonomy" id="1159017"/>
    <lineage>
        <taxon>Bacteria</taxon>
        <taxon>Pseudomonadati</taxon>
        <taxon>Pseudomonadota</taxon>
        <taxon>Gammaproteobacteria</taxon>
        <taxon>Alteromonadales</taxon>
        <taxon>Idiomarinaceae</taxon>
        <taxon>Pseudidiomarina</taxon>
    </lineage>
</organism>
<evidence type="ECO:0000256" key="9">
    <source>
        <dbReference type="HAMAP-Rule" id="MF_00107"/>
    </source>
</evidence>